<reference evidence="2" key="1">
    <citation type="submission" date="2019-06" db="EMBL/GenBank/DDBJ databases">
        <title>The complete genome of Emcibacter congregatus ZYLT.</title>
        <authorList>
            <person name="Zhao Z."/>
        </authorList>
    </citation>
    <scope>NUCLEOTIDE SEQUENCE [LARGE SCALE GENOMIC DNA]</scope>
    <source>
        <strain evidence="2">MCCC 1A06723</strain>
    </source>
</reference>
<dbReference type="InterPro" id="IPR010836">
    <property type="entry name" value="SapC"/>
</dbReference>
<protein>
    <submittedName>
        <fullName evidence="1">SapC family protein</fullName>
    </submittedName>
</protein>
<organism evidence="1 2">
    <name type="scientific">Emcibacter nanhaiensis</name>
    <dbReference type="NCBI Taxonomy" id="1505037"/>
    <lineage>
        <taxon>Bacteria</taxon>
        <taxon>Pseudomonadati</taxon>
        <taxon>Pseudomonadota</taxon>
        <taxon>Alphaproteobacteria</taxon>
        <taxon>Emcibacterales</taxon>
        <taxon>Emcibacteraceae</taxon>
        <taxon>Emcibacter</taxon>
    </lineage>
</organism>
<comment type="caution">
    <text evidence="1">The sequence shown here is derived from an EMBL/GenBank/DDBJ whole genome shotgun (WGS) entry which is preliminary data.</text>
</comment>
<name>A0A501PD24_9PROT</name>
<proteinExistence type="predicted"/>
<evidence type="ECO:0000313" key="1">
    <source>
        <dbReference type="EMBL" id="TPD57804.1"/>
    </source>
</evidence>
<dbReference type="OrthoDB" id="9806524at2"/>
<dbReference type="AlphaFoldDB" id="A0A501PD24"/>
<sequence>MTAKFSTVNHEAHRNLKIKENAGFAHIRDQHVAPLALHEFVKMASSLPIAFVKPQESDEFHAVAMMGLKPGENLVVKDGSWNAVYAPASVAIHPFSLARTPNKDKNEFVLTVDENSPHVSESEGHALFDEEGKGTEFLENCKKMVMEHFDHIQVSRQLIKLLADKELIAENTLAINSKNDGENYNIRGIFFIDEKKLDALPAEEFEELRKLGLLPAIYAQLASLHQVHRLHNMSES</sequence>
<dbReference type="Pfam" id="PF07277">
    <property type="entry name" value="SapC"/>
    <property type="match status" value="1"/>
</dbReference>
<dbReference type="RefSeq" id="WP_139942120.1">
    <property type="nucleotide sequence ID" value="NZ_JBHSYP010000005.1"/>
</dbReference>
<accession>A0A501PD24</accession>
<keyword evidence="2" id="KW-1185">Reference proteome</keyword>
<dbReference type="EMBL" id="VFIY01000018">
    <property type="protein sequence ID" value="TPD57804.1"/>
    <property type="molecule type" value="Genomic_DNA"/>
</dbReference>
<evidence type="ECO:0000313" key="2">
    <source>
        <dbReference type="Proteomes" id="UP000319148"/>
    </source>
</evidence>
<dbReference type="Proteomes" id="UP000319148">
    <property type="component" value="Unassembled WGS sequence"/>
</dbReference>
<gene>
    <name evidence="1" type="ORF">FIV46_17020</name>
</gene>